<protein>
    <submittedName>
        <fullName evidence="1">Uncharacterized protein</fullName>
    </submittedName>
</protein>
<accession>A0ABV4PMS7</accession>
<dbReference type="EMBL" id="JBGMSU010000030">
    <property type="protein sequence ID" value="MFA0940790.1"/>
    <property type="molecule type" value="Genomic_DNA"/>
</dbReference>
<comment type="caution">
    <text evidence="1">The sequence shown here is derived from an EMBL/GenBank/DDBJ whole genome shotgun (WGS) entry which is preliminary data.</text>
</comment>
<reference evidence="1 2" key="1">
    <citation type="submission" date="2024-06" db="EMBL/GenBank/DDBJ databases">
        <title>Genome sequences for Pseudomonas syringae strains with characterized LPS.</title>
        <authorList>
            <person name="Baltrus D.A."/>
            <person name="Krings L."/>
        </authorList>
    </citation>
    <scope>NUCLEOTIDE SEQUENCE [LARGE SCALE GENOMIC DNA]</scope>
    <source>
        <strain evidence="1 2">NCPPB2708</strain>
    </source>
</reference>
<evidence type="ECO:0000313" key="1">
    <source>
        <dbReference type="EMBL" id="MFA0940790.1"/>
    </source>
</evidence>
<gene>
    <name evidence="1" type="ORF">ACDH53_25805</name>
</gene>
<proteinExistence type="predicted"/>
<name>A0ABV4PMS7_9PSED</name>
<sequence length="71" mass="8187">MHFYFVTFYLINRDAKVGDVPAIQTGVVQLDHALEYHSDIKAAEAQLEFKGMKALLLSWQELKGRDRPDHN</sequence>
<organism evidence="1 2">
    <name type="scientific">Pseudomonas tremae</name>
    <dbReference type="NCBI Taxonomy" id="200454"/>
    <lineage>
        <taxon>Bacteria</taxon>
        <taxon>Pseudomonadati</taxon>
        <taxon>Pseudomonadota</taxon>
        <taxon>Gammaproteobacteria</taxon>
        <taxon>Pseudomonadales</taxon>
        <taxon>Pseudomonadaceae</taxon>
        <taxon>Pseudomonas</taxon>
    </lineage>
</organism>
<keyword evidence="2" id="KW-1185">Reference proteome</keyword>
<dbReference type="RefSeq" id="WP_054073079.1">
    <property type="nucleotide sequence ID" value="NZ_JBGMSS010000021.1"/>
</dbReference>
<evidence type="ECO:0000313" key="2">
    <source>
        <dbReference type="Proteomes" id="UP001569512"/>
    </source>
</evidence>
<dbReference type="Proteomes" id="UP001569512">
    <property type="component" value="Unassembled WGS sequence"/>
</dbReference>